<dbReference type="AlphaFoldDB" id="A0A090L9W6"/>
<gene>
    <name evidence="3 5 6" type="ORF">SRAE_1000318600</name>
</gene>
<protein>
    <submittedName>
        <fullName evidence="3 5">Uncharacterized protein</fullName>
    </submittedName>
</protein>
<keyword evidence="2" id="KW-0732">Signal</keyword>
<evidence type="ECO:0000256" key="1">
    <source>
        <dbReference type="SAM" id="MobiDB-lite"/>
    </source>
</evidence>
<dbReference type="WBParaSite" id="SRAE_1000318600.1">
    <property type="protein sequence ID" value="SRAE_1000318600.1"/>
    <property type="gene ID" value="WBGene00259803"/>
</dbReference>
<evidence type="ECO:0000313" key="3">
    <source>
        <dbReference type="EMBL" id="CEF64933.1"/>
    </source>
</evidence>
<sequence>MVLTLILLVNLFGLFITCCSGRKNKESKNLKNKTAASEIKWKNFQSKHLNQKSISMDSIYTKKKLVKIIKLLLETHAQIESDDMKEDYFRLNNKSQQHPLPIVELVGDIKIKKVNNKKNINFTPHDYFRTQPNNTPNTFQRMVGPKRSDFA</sequence>
<evidence type="ECO:0000313" key="5">
    <source>
        <dbReference type="WBParaSite" id="SRAE_1000318600.1"/>
    </source>
</evidence>
<evidence type="ECO:0000313" key="4">
    <source>
        <dbReference type="Proteomes" id="UP000035682"/>
    </source>
</evidence>
<name>A0A090L9W6_STRRB</name>
<evidence type="ECO:0000256" key="2">
    <source>
        <dbReference type="SAM" id="SignalP"/>
    </source>
</evidence>
<feature type="chain" id="PRO_5015030606" evidence="2">
    <location>
        <begin position="22"/>
        <end position="151"/>
    </location>
</feature>
<accession>A0A090L9W6</accession>
<dbReference type="WormBase" id="SRAE_1000318600">
    <property type="protein sequence ID" value="SRP02479"/>
    <property type="gene ID" value="WBGene00259803"/>
</dbReference>
<feature type="region of interest" description="Disordered" evidence="1">
    <location>
        <begin position="132"/>
        <end position="151"/>
    </location>
</feature>
<dbReference type="RefSeq" id="XP_024504134.1">
    <property type="nucleotide sequence ID" value="XM_024650347.1"/>
</dbReference>
<dbReference type="GeneID" id="36377298"/>
<dbReference type="EMBL" id="LN609528">
    <property type="protein sequence ID" value="CEF64933.1"/>
    <property type="molecule type" value="Genomic_DNA"/>
</dbReference>
<evidence type="ECO:0000313" key="6">
    <source>
        <dbReference type="WormBase" id="SRAE_1000318600"/>
    </source>
</evidence>
<dbReference type="Proteomes" id="UP000035682">
    <property type="component" value="Unplaced"/>
</dbReference>
<feature type="signal peptide" evidence="2">
    <location>
        <begin position="1"/>
        <end position="21"/>
    </location>
</feature>
<organism evidence="3">
    <name type="scientific">Strongyloides ratti</name>
    <name type="common">Parasitic roundworm</name>
    <dbReference type="NCBI Taxonomy" id="34506"/>
    <lineage>
        <taxon>Eukaryota</taxon>
        <taxon>Metazoa</taxon>
        <taxon>Ecdysozoa</taxon>
        <taxon>Nematoda</taxon>
        <taxon>Chromadorea</taxon>
        <taxon>Rhabditida</taxon>
        <taxon>Tylenchina</taxon>
        <taxon>Panagrolaimomorpha</taxon>
        <taxon>Strongyloidoidea</taxon>
        <taxon>Strongyloididae</taxon>
        <taxon>Strongyloides</taxon>
    </lineage>
</organism>
<reference evidence="3 4" key="1">
    <citation type="submission" date="2014-09" db="EMBL/GenBank/DDBJ databases">
        <authorList>
            <person name="Martin A.A."/>
        </authorList>
    </citation>
    <scope>NUCLEOTIDE SEQUENCE</scope>
    <source>
        <strain evidence="4">ED321</strain>
        <strain evidence="3">ED321 Heterogonic</strain>
    </source>
</reference>
<keyword evidence="4" id="KW-1185">Reference proteome</keyword>
<proteinExistence type="predicted"/>
<reference evidence="5" key="2">
    <citation type="submission" date="2020-12" db="UniProtKB">
        <authorList>
            <consortium name="WormBaseParasite"/>
        </authorList>
    </citation>
    <scope>IDENTIFICATION</scope>
</reference>
<dbReference type="CTD" id="36377298"/>